<comment type="caution">
    <text evidence="1">The sequence shown here is derived from an EMBL/GenBank/DDBJ whole genome shotgun (WGS) entry which is preliminary data.</text>
</comment>
<evidence type="ECO:0000313" key="2">
    <source>
        <dbReference type="Proteomes" id="UP001595773"/>
    </source>
</evidence>
<sequence>MVQINLHLSIDSSKIAHWAAASLTMSGLGWDAQTPEAIESLMSTNASFCRRMVSLYLAAHGAPASAQPANKKRL</sequence>
<gene>
    <name evidence="1" type="ORF">ACFOW9_16695</name>
</gene>
<keyword evidence="2" id="KW-1185">Reference proteome</keyword>
<evidence type="ECO:0000313" key="1">
    <source>
        <dbReference type="EMBL" id="MFC4267247.1"/>
    </source>
</evidence>
<reference evidence="2" key="1">
    <citation type="journal article" date="2019" name="Int. J. Syst. Evol. Microbiol.">
        <title>The Global Catalogue of Microorganisms (GCM) 10K type strain sequencing project: providing services to taxonomists for standard genome sequencing and annotation.</title>
        <authorList>
            <consortium name="The Broad Institute Genomics Platform"/>
            <consortium name="The Broad Institute Genome Sequencing Center for Infectious Disease"/>
            <person name="Wu L."/>
            <person name="Ma J."/>
        </authorList>
    </citation>
    <scope>NUCLEOTIDE SEQUENCE [LARGE SCALE GENOMIC DNA]</scope>
    <source>
        <strain evidence="2">CGMCC 1.10698</strain>
    </source>
</reference>
<proteinExistence type="predicted"/>
<dbReference type="RefSeq" id="WP_230068253.1">
    <property type="nucleotide sequence ID" value="NZ_BAABLL010000017.1"/>
</dbReference>
<dbReference type="Proteomes" id="UP001595773">
    <property type="component" value="Unassembled WGS sequence"/>
</dbReference>
<dbReference type="EMBL" id="JBHSCQ010000024">
    <property type="protein sequence ID" value="MFC4267247.1"/>
    <property type="molecule type" value="Genomic_DNA"/>
</dbReference>
<organism evidence="1 2">
    <name type="scientific">Arthrobacter cryoconiti</name>
    <dbReference type="NCBI Taxonomy" id="748907"/>
    <lineage>
        <taxon>Bacteria</taxon>
        <taxon>Bacillati</taxon>
        <taxon>Actinomycetota</taxon>
        <taxon>Actinomycetes</taxon>
        <taxon>Micrococcales</taxon>
        <taxon>Micrococcaceae</taxon>
        <taxon>Arthrobacter</taxon>
    </lineage>
</organism>
<protein>
    <submittedName>
        <fullName evidence="1">Uncharacterized protein</fullName>
    </submittedName>
</protein>
<accession>A0ABV8R5W6</accession>
<name>A0ABV8R5W6_9MICC</name>